<evidence type="ECO:0000313" key="1">
    <source>
        <dbReference type="EMBL" id="KAJ8372901.1"/>
    </source>
</evidence>
<name>A0AAD7W1F6_9TELE</name>
<evidence type="ECO:0000313" key="2">
    <source>
        <dbReference type="Proteomes" id="UP001221898"/>
    </source>
</evidence>
<comment type="caution">
    <text evidence="1">The sequence shown here is derived from an EMBL/GenBank/DDBJ whole genome shotgun (WGS) entry which is preliminary data.</text>
</comment>
<organism evidence="1 2">
    <name type="scientific">Aldrovandia affinis</name>
    <dbReference type="NCBI Taxonomy" id="143900"/>
    <lineage>
        <taxon>Eukaryota</taxon>
        <taxon>Metazoa</taxon>
        <taxon>Chordata</taxon>
        <taxon>Craniata</taxon>
        <taxon>Vertebrata</taxon>
        <taxon>Euteleostomi</taxon>
        <taxon>Actinopterygii</taxon>
        <taxon>Neopterygii</taxon>
        <taxon>Teleostei</taxon>
        <taxon>Notacanthiformes</taxon>
        <taxon>Halosauridae</taxon>
        <taxon>Aldrovandia</taxon>
    </lineage>
</organism>
<accession>A0AAD7W1F6</accession>
<protein>
    <submittedName>
        <fullName evidence="1">Uncharacterized protein</fullName>
    </submittedName>
</protein>
<dbReference type="Proteomes" id="UP001221898">
    <property type="component" value="Unassembled WGS sequence"/>
</dbReference>
<reference evidence="1" key="1">
    <citation type="journal article" date="2023" name="Science">
        <title>Genome structures resolve the early diversification of teleost fishes.</title>
        <authorList>
            <person name="Parey E."/>
            <person name="Louis A."/>
            <person name="Montfort J."/>
            <person name="Bouchez O."/>
            <person name="Roques C."/>
            <person name="Iampietro C."/>
            <person name="Lluch J."/>
            <person name="Castinel A."/>
            <person name="Donnadieu C."/>
            <person name="Desvignes T."/>
            <person name="Floi Bucao C."/>
            <person name="Jouanno E."/>
            <person name="Wen M."/>
            <person name="Mejri S."/>
            <person name="Dirks R."/>
            <person name="Jansen H."/>
            <person name="Henkel C."/>
            <person name="Chen W.J."/>
            <person name="Zahm M."/>
            <person name="Cabau C."/>
            <person name="Klopp C."/>
            <person name="Thompson A.W."/>
            <person name="Robinson-Rechavi M."/>
            <person name="Braasch I."/>
            <person name="Lecointre G."/>
            <person name="Bobe J."/>
            <person name="Postlethwait J.H."/>
            <person name="Berthelot C."/>
            <person name="Roest Crollius H."/>
            <person name="Guiguen Y."/>
        </authorList>
    </citation>
    <scope>NUCLEOTIDE SEQUENCE</scope>
    <source>
        <strain evidence="1">NC1722</strain>
    </source>
</reference>
<sequence length="68" mass="7264">MCRRGTLDPRDLGVLSRVVLVAAGPVALLRPSLDREGQSPGNLAPRCPCYITHRAPRSQGALLCRAIA</sequence>
<proteinExistence type="predicted"/>
<dbReference type="AlphaFoldDB" id="A0AAD7W1F6"/>
<dbReference type="EMBL" id="JAINUG010000381">
    <property type="protein sequence ID" value="KAJ8372901.1"/>
    <property type="molecule type" value="Genomic_DNA"/>
</dbReference>
<keyword evidence="2" id="KW-1185">Reference proteome</keyword>
<gene>
    <name evidence="1" type="ORF">AAFF_G00276050</name>
</gene>